<organism evidence="1 2">
    <name type="scientific">Sphingobacterium kyonggiense</name>
    <dbReference type="NCBI Taxonomy" id="714075"/>
    <lineage>
        <taxon>Bacteria</taxon>
        <taxon>Pseudomonadati</taxon>
        <taxon>Bacteroidota</taxon>
        <taxon>Sphingobacteriia</taxon>
        <taxon>Sphingobacteriales</taxon>
        <taxon>Sphingobacteriaceae</taxon>
        <taxon>Sphingobacterium</taxon>
    </lineage>
</organism>
<evidence type="ECO:0000313" key="2">
    <source>
        <dbReference type="Proteomes" id="UP001500101"/>
    </source>
</evidence>
<keyword evidence="2" id="KW-1185">Reference proteome</keyword>
<protein>
    <submittedName>
        <fullName evidence="1">Porin</fullName>
    </submittedName>
</protein>
<gene>
    <name evidence="1" type="ORF">GCM10022216_15540</name>
</gene>
<dbReference type="EMBL" id="BAAAZI010000006">
    <property type="protein sequence ID" value="GAA4138423.1"/>
    <property type="molecule type" value="Genomic_DNA"/>
</dbReference>
<dbReference type="Proteomes" id="UP001500101">
    <property type="component" value="Unassembled WGS sequence"/>
</dbReference>
<comment type="caution">
    <text evidence="1">The sequence shown here is derived from an EMBL/GenBank/DDBJ whole genome shotgun (WGS) entry which is preliminary data.</text>
</comment>
<sequence length="348" mass="38933">MLFAGQLVMGQEQDADKGGLKINGYIESYYQFNPDKPKDHIKAPFFYSHGQVNEIAVNLAMLKVSYEKDIVRSAIALGVGSYMNSNYAGEKGMWQHVVEANVGVKLAKSANLWLDAGVLPSHIGPESAIGSDNISLTRSLAAENSPYFETGARLSYTSDDEKWYLAAVALNGWQRIQLTEDQQGLSVGHQITYKPVSNLTLNSSSYLGEEGKDRLRFFHDFYVQWQSNIGLELLGSFDYGQQHRPEQDDLGKWWNTGLQARYWLSPTISVQARGEYFHDKDGMIFGSDEPSAQEIWGSSAGLDISPISGLVWRLEYRYLDSKGDVFQTHSGSFKPTNHGITTSLAWKF</sequence>
<dbReference type="Pfam" id="PF07642">
    <property type="entry name" value="BBP2"/>
    <property type="match status" value="1"/>
</dbReference>
<reference evidence="2" key="1">
    <citation type="journal article" date="2019" name="Int. J. Syst. Evol. Microbiol.">
        <title>The Global Catalogue of Microorganisms (GCM) 10K type strain sequencing project: providing services to taxonomists for standard genome sequencing and annotation.</title>
        <authorList>
            <consortium name="The Broad Institute Genomics Platform"/>
            <consortium name="The Broad Institute Genome Sequencing Center for Infectious Disease"/>
            <person name="Wu L."/>
            <person name="Ma J."/>
        </authorList>
    </citation>
    <scope>NUCLEOTIDE SEQUENCE [LARGE SCALE GENOMIC DNA]</scope>
    <source>
        <strain evidence="2">JCM 16704</strain>
    </source>
</reference>
<name>A0ABP7YNB1_9SPHI</name>
<dbReference type="InterPro" id="IPR011486">
    <property type="entry name" value="BBP2"/>
</dbReference>
<evidence type="ECO:0000313" key="1">
    <source>
        <dbReference type="EMBL" id="GAA4138423.1"/>
    </source>
</evidence>
<accession>A0ABP7YNB1</accession>
<proteinExistence type="predicted"/>
<dbReference type="SUPFAM" id="SSF56935">
    <property type="entry name" value="Porins"/>
    <property type="match status" value="1"/>
</dbReference>